<dbReference type="InterPro" id="IPR050275">
    <property type="entry name" value="PGM_Phosphatase"/>
</dbReference>
<dbReference type="InterPro" id="IPR029033">
    <property type="entry name" value="His_PPase_superfam"/>
</dbReference>
<accession>A0A5C7FDP5</accession>
<feature type="active site" description="Proton donor/acceptor" evidence="3">
    <location>
        <position position="82"/>
    </location>
</feature>
<organism evidence="5 6">
    <name type="scientific">Neolewinella aurantiaca</name>
    <dbReference type="NCBI Taxonomy" id="2602767"/>
    <lineage>
        <taxon>Bacteria</taxon>
        <taxon>Pseudomonadati</taxon>
        <taxon>Bacteroidota</taxon>
        <taxon>Saprospiria</taxon>
        <taxon>Saprospirales</taxon>
        <taxon>Lewinellaceae</taxon>
        <taxon>Neolewinella</taxon>
    </lineage>
</organism>
<protein>
    <submittedName>
        <fullName evidence="5">Histidine phosphatase family protein</fullName>
    </submittedName>
</protein>
<dbReference type="PANTHER" id="PTHR48100:SF1">
    <property type="entry name" value="HISTIDINE PHOSPHATASE FAMILY PROTEIN-RELATED"/>
    <property type="match status" value="1"/>
</dbReference>
<dbReference type="PIRSF" id="PIRSF000709">
    <property type="entry name" value="6PFK_2-Ptase"/>
    <property type="match status" value="1"/>
</dbReference>
<dbReference type="Gene3D" id="3.40.50.1240">
    <property type="entry name" value="Phosphoglycerate mutase-like"/>
    <property type="match status" value="1"/>
</dbReference>
<dbReference type="RefSeq" id="WP_147932193.1">
    <property type="nucleotide sequence ID" value="NZ_VOXD01000034.1"/>
</dbReference>
<evidence type="ECO:0000313" key="5">
    <source>
        <dbReference type="EMBL" id="TXF87628.1"/>
    </source>
</evidence>
<dbReference type="EMBL" id="VOXD01000034">
    <property type="protein sequence ID" value="TXF87628.1"/>
    <property type="molecule type" value="Genomic_DNA"/>
</dbReference>
<feature type="active site" description="Tele-phosphohistidine intermediate" evidence="3">
    <location>
        <position position="9"/>
    </location>
</feature>
<dbReference type="Proteomes" id="UP000321907">
    <property type="component" value="Unassembled WGS sequence"/>
</dbReference>
<evidence type="ECO:0000256" key="2">
    <source>
        <dbReference type="ARBA" id="ARBA00023235"/>
    </source>
</evidence>
<dbReference type="CDD" id="cd07067">
    <property type="entry name" value="HP_PGM_like"/>
    <property type="match status" value="1"/>
</dbReference>
<keyword evidence="1" id="KW-0324">Glycolysis</keyword>
<keyword evidence="2" id="KW-0413">Isomerase</keyword>
<feature type="binding site" evidence="4">
    <location>
        <position position="59"/>
    </location>
    <ligand>
        <name>substrate</name>
    </ligand>
</feature>
<dbReference type="InterPro" id="IPR013078">
    <property type="entry name" value="His_Pase_superF_clade-1"/>
</dbReference>
<evidence type="ECO:0000256" key="3">
    <source>
        <dbReference type="PIRSR" id="PIRSR613078-1"/>
    </source>
</evidence>
<dbReference type="PANTHER" id="PTHR48100">
    <property type="entry name" value="BROAD-SPECIFICITY PHOSPHATASE YOR283W-RELATED"/>
    <property type="match status" value="1"/>
</dbReference>
<dbReference type="SMART" id="SM00855">
    <property type="entry name" value="PGAM"/>
    <property type="match status" value="1"/>
</dbReference>
<feature type="binding site" evidence="4">
    <location>
        <begin position="8"/>
        <end position="15"/>
    </location>
    <ligand>
        <name>substrate</name>
    </ligand>
</feature>
<evidence type="ECO:0000256" key="1">
    <source>
        <dbReference type="ARBA" id="ARBA00023152"/>
    </source>
</evidence>
<reference evidence="5 6" key="1">
    <citation type="submission" date="2019-08" db="EMBL/GenBank/DDBJ databases">
        <title>Lewinella sp. strain SSH13 Genome sequencing and assembly.</title>
        <authorList>
            <person name="Kim I."/>
        </authorList>
    </citation>
    <scope>NUCLEOTIDE SEQUENCE [LARGE SCALE GENOMIC DNA]</scope>
    <source>
        <strain evidence="5 6">SSH13</strain>
    </source>
</reference>
<gene>
    <name evidence="5" type="ORF">FUA23_18175</name>
</gene>
<sequence length="210" mass="23719">MKTVYILRHGQTDFNLKGIVQGSGVDSSLNDTGRTQGKHYYEKYRELPFGVVLTSGLKRTWETVAGFIDAGIPWERHLEINEMSWGTHEGKKGTEASIAEYQSIKDGWGLGHIDGRIGGGESAREMGVRLQKFIDHLPEREEDLILICSHGRAMCGLVTLMMGRPIDRMNELTHSNTGLWRATLQDDGNWHFDLQNDRTHLPAELNTGKW</sequence>
<keyword evidence="6" id="KW-1185">Reference proteome</keyword>
<dbReference type="PROSITE" id="PS00175">
    <property type="entry name" value="PG_MUTASE"/>
    <property type="match status" value="1"/>
</dbReference>
<name>A0A5C7FDP5_9BACT</name>
<dbReference type="InterPro" id="IPR001345">
    <property type="entry name" value="PG/BPGM_mutase_AS"/>
</dbReference>
<dbReference type="Pfam" id="PF00300">
    <property type="entry name" value="His_Phos_1"/>
    <property type="match status" value="1"/>
</dbReference>
<proteinExistence type="predicted"/>
<dbReference type="OrthoDB" id="9782128at2"/>
<dbReference type="AlphaFoldDB" id="A0A5C7FDP5"/>
<dbReference type="SUPFAM" id="SSF53254">
    <property type="entry name" value="Phosphoglycerate mutase-like"/>
    <property type="match status" value="1"/>
</dbReference>
<comment type="caution">
    <text evidence="5">The sequence shown here is derived from an EMBL/GenBank/DDBJ whole genome shotgun (WGS) entry which is preliminary data.</text>
</comment>
<dbReference type="GO" id="GO:0005737">
    <property type="term" value="C:cytoplasm"/>
    <property type="evidence" value="ECO:0007669"/>
    <property type="project" value="TreeGrafter"/>
</dbReference>
<evidence type="ECO:0000256" key="4">
    <source>
        <dbReference type="PIRSR" id="PIRSR613078-2"/>
    </source>
</evidence>
<dbReference type="GO" id="GO:0016791">
    <property type="term" value="F:phosphatase activity"/>
    <property type="evidence" value="ECO:0007669"/>
    <property type="project" value="TreeGrafter"/>
</dbReference>
<evidence type="ECO:0000313" key="6">
    <source>
        <dbReference type="Proteomes" id="UP000321907"/>
    </source>
</evidence>